<feature type="signal peptide" evidence="3">
    <location>
        <begin position="1"/>
        <end position="20"/>
    </location>
</feature>
<feature type="domain" description="S-adenosyl-l-methionine hydroxide adenosyltransferase N-terminal" evidence="4">
    <location>
        <begin position="25"/>
        <end position="171"/>
    </location>
</feature>
<keyword evidence="1" id="KW-0949">S-adenosyl-L-methionine</keyword>
<comment type="similarity">
    <text evidence="2">Belongs to the SAM hydrolase / SAM-dependent halogenase family.</text>
</comment>
<dbReference type="Gene3D" id="2.40.30.90">
    <property type="entry name" value="Bacterial fluorinating enzyme like"/>
    <property type="match status" value="1"/>
</dbReference>
<organism evidence="6 7">
    <name type="scientific">Povalibacter uvarum</name>
    <dbReference type="NCBI Taxonomy" id="732238"/>
    <lineage>
        <taxon>Bacteria</taxon>
        <taxon>Pseudomonadati</taxon>
        <taxon>Pseudomonadota</taxon>
        <taxon>Gammaproteobacteria</taxon>
        <taxon>Steroidobacterales</taxon>
        <taxon>Steroidobacteraceae</taxon>
        <taxon>Povalibacter</taxon>
    </lineage>
</organism>
<comment type="caution">
    <text evidence="6">The sequence shown here is derived from an EMBL/GenBank/DDBJ whole genome shotgun (WGS) entry which is preliminary data.</text>
</comment>
<name>A0A841HTF4_9GAMM</name>
<reference evidence="6 7" key="1">
    <citation type="submission" date="2020-08" db="EMBL/GenBank/DDBJ databases">
        <title>Genomic Encyclopedia of Type Strains, Phase IV (KMG-IV): sequencing the most valuable type-strain genomes for metagenomic binning, comparative biology and taxonomic classification.</title>
        <authorList>
            <person name="Goeker M."/>
        </authorList>
    </citation>
    <scope>NUCLEOTIDE SEQUENCE [LARGE SCALE GENOMIC DNA]</scope>
    <source>
        <strain evidence="6 7">DSM 26723</strain>
    </source>
</reference>
<dbReference type="PIRSF" id="PIRSF006779">
    <property type="entry name" value="UCP006779"/>
    <property type="match status" value="1"/>
</dbReference>
<dbReference type="InterPro" id="IPR023228">
    <property type="entry name" value="SAM_OH_AdoTrfase_N_sf"/>
</dbReference>
<dbReference type="Pfam" id="PF01887">
    <property type="entry name" value="SAM_HAT_N"/>
    <property type="match status" value="1"/>
</dbReference>
<proteinExistence type="inferred from homology"/>
<evidence type="ECO:0000259" key="4">
    <source>
        <dbReference type="Pfam" id="PF01887"/>
    </source>
</evidence>
<evidence type="ECO:0000313" key="7">
    <source>
        <dbReference type="Proteomes" id="UP000588068"/>
    </source>
</evidence>
<evidence type="ECO:0000259" key="5">
    <source>
        <dbReference type="Pfam" id="PF20257"/>
    </source>
</evidence>
<evidence type="ECO:0000256" key="1">
    <source>
        <dbReference type="ARBA" id="ARBA00022691"/>
    </source>
</evidence>
<dbReference type="InterPro" id="IPR046470">
    <property type="entry name" value="SAM_HAT_C"/>
</dbReference>
<accession>A0A841HTF4</accession>
<feature type="domain" description="S-adenosyl-l-methionine hydroxide adenosyltransferase C-terminal" evidence="5">
    <location>
        <begin position="198"/>
        <end position="289"/>
    </location>
</feature>
<dbReference type="InterPro" id="IPR046469">
    <property type="entry name" value="SAM_HAT_N"/>
</dbReference>
<dbReference type="InterPro" id="IPR023227">
    <property type="entry name" value="SAM_OH_AdoTrfase_C_sf"/>
</dbReference>
<evidence type="ECO:0000256" key="3">
    <source>
        <dbReference type="SAM" id="SignalP"/>
    </source>
</evidence>
<dbReference type="AlphaFoldDB" id="A0A841HTF4"/>
<dbReference type="Gene3D" id="3.40.50.10790">
    <property type="entry name" value="S-adenosyl-l-methionine hydroxide adenosyltransferase, N-terminal"/>
    <property type="match status" value="1"/>
</dbReference>
<dbReference type="Pfam" id="PF20257">
    <property type="entry name" value="SAM_HAT_C"/>
    <property type="match status" value="1"/>
</dbReference>
<dbReference type="Proteomes" id="UP000588068">
    <property type="component" value="Unassembled WGS sequence"/>
</dbReference>
<feature type="chain" id="PRO_5032921792" description="DNA-directed RNA polymerase subunit delta" evidence="3">
    <location>
        <begin position="21"/>
        <end position="297"/>
    </location>
</feature>
<dbReference type="SUPFAM" id="SSF101852">
    <property type="entry name" value="Bacterial fluorinating enzyme, C-terminal domain"/>
    <property type="match status" value="1"/>
</dbReference>
<evidence type="ECO:0000256" key="2">
    <source>
        <dbReference type="ARBA" id="ARBA00024035"/>
    </source>
</evidence>
<keyword evidence="3" id="KW-0732">Signal</keyword>
<dbReference type="EMBL" id="JACHHZ010000007">
    <property type="protein sequence ID" value="MBB6096176.1"/>
    <property type="molecule type" value="Genomic_DNA"/>
</dbReference>
<sequence>MKTLRSLLLTFLLLPLAAFAKAPLVFMTDFGVRDGAVSAMKGVAYGIAPDLVISDLSHEITGIFDGAYRLYQTEEFWPKGTVFVTVIDPGVGTSRQSVVLKTRNGQYFVGPNNGLYTLVAEREGIEELRLIDEKANRRPGSEGSYTFHGRDVFAYTAAKLASGQITFEQVGPKLPTSDLISIPYRRAERKGDVITGGIPVLDVAYGNVWSNIPQTMFDELKVPVGQPVNVRFYRGDKLVHEERITYQHTFGNVPVGQPLVYINSLMNVSVALNQGDYAAAHDIESGGEWWVEIRKGR</sequence>
<dbReference type="RefSeq" id="WP_184335579.1">
    <property type="nucleotide sequence ID" value="NZ_JACHHZ010000007.1"/>
</dbReference>
<dbReference type="PANTHER" id="PTHR35092">
    <property type="entry name" value="CHLORINASE MJ1651"/>
    <property type="match status" value="1"/>
</dbReference>
<dbReference type="SUPFAM" id="SSF102522">
    <property type="entry name" value="Bacterial fluorinating enzyme, N-terminal domain"/>
    <property type="match status" value="1"/>
</dbReference>
<protein>
    <recommendedName>
        <fullName evidence="8">DNA-directed RNA polymerase subunit delta</fullName>
    </recommendedName>
</protein>
<evidence type="ECO:0000313" key="6">
    <source>
        <dbReference type="EMBL" id="MBB6096176.1"/>
    </source>
</evidence>
<keyword evidence="7" id="KW-1185">Reference proteome</keyword>
<evidence type="ECO:0008006" key="8">
    <source>
        <dbReference type="Google" id="ProtNLM"/>
    </source>
</evidence>
<dbReference type="InterPro" id="IPR002747">
    <property type="entry name" value="SAM_OH_AdoTrfase"/>
</dbReference>
<gene>
    <name evidence="6" type="ORF">HNQ60_005098</name>
</gene>
<dbReference type="PANTHER" id="PTHR35092:SF1">
    <property type="entry name" value="CHLORINASE MJ1651"/>
    <property type="match status" value="1"/>
</dbReference>